<dbReference type="Proteomes" id="UP000823775">
    <property type="component" value="Unassembled WGS sequence"/>
</dbReference>
<feature type="region of interest" description="Disordered" evidence="1">
    <location>
        <begin position="72"/>
        <end position="111"/>
    </location>
</feature>
<evidence type="ECO:0000313" key="3">
    <source>
        <dbReference type="Proteomes" id="UP000823775"/>
    </source>
</evidence>
<evidence type="ECO:0000256" key="1">
    <source>
        <dbReference type="SAM" id="MobiDB-lite"/>
    </source>
</evidence>
<feature type="compositionally biased region" description="Basic residues" evidence="1">
    <location>
        <begin position="82"/>
        <end position="97"/>
    </location>
</feature>
<comment type="caution">
    <text evidence="2">The sequence shown here is derived from an EMBL/GenBank/DDBJ whole genome shotgun (WGS) entry which is preliminary data.</text>
</comment>
<feature type="compositionally biased region" description="Basic and acidic residues" evidence="1">
    <location>
        <begin position="98"/>
        <end position="111"/>
    </location>
</feature>
<keyword evidence="3" id="KW-1185">Reference proteome</keyword>
<organism evidence="2 3">
    <name type="scientific">Datura stramonium</name>
    <name type="common">Jimsonweed</name>
    <name type="synonym">Common thornapple</name>
    <dbReference type="NCBI Taxonomy" id="4076"/>
    <lineage>
        <taxon>Eukaryota</taxon>
        <taxon>Viridiplantae</taxon>
        <taxon>Streptophyta</taxon>
        <taxon>Embryophyta</taxon>
        <taxon>Tracheophyta</taxon>
        <taxon>Spermatophyta</taxon>
        <taxon>Magnoliopsida</taxon>
        <taxon>eudicotyledons</taxon>
        <taxon>Gunneridae</taxon>
        <taxon>Pentapetalae</taxon>
        <taxon>asterids</taxon>
        <taxon>lamiids</taxon>
        <taxon>Solanales</taxon>
        <taxon>Solanaceae</taxon>
        <taxon>Solanoideae</taxon>
        <taxon>Datureae</taxon>
        <taxon>Datura</taxon>
    </lineage>
</organism>
<gene>
    <name evidence="2" type="ORF">HAX54_025560</name>
</gene>
<protein>
    <submittedName>
        <fullName evidence="2">Uncharacterized protein</fullName>
    </submittedName>
</protein>
<evidence type="ECO:0000313" key="2">
    <source>
        <dbReference type="EMBL" id="MCD7454666.1"/>
    </source>
</evidence>
<name>A0ABS8S6C0_DATST</name>
<reference evidence="2 3" key="1">
    <citation type="journal article" date="2021" name="BMC Genomics">
        <title>Datura genome reveals duplications of psychoactive alkaloid biosynthetic genes and high mutation rate following tissue culture.</title>
        <authorList>
            <person name="Rajewski A."/>
            <person name="Carter-House D."/>
            <person name="Stajich J."/>
            <person name="Litt A."/>
        </authorList>
    </citation>
    <scope>NUCLEOTIDE SEQUENCE [LARGE SCALE GENOMIC DNA]</scope>
    <source>
        <strain evidence="2">AR-01</strain>
    </source>
</reference>
<sequence length="111" mass="12676">MDLQGNLTSGSQDKLHNNLLPFSKNFMLHLDQQKAKSFEKESFLADSVSKPKPGKLKGIRKEIETTLASAKTSNTPFLAHQVSKKVKRSKNEKKRHRKDDESESQRKKIKV</sequence>
<dbReference type="EMBL" id="JACEIK010000310">
    <property type="protein sequence ID" value="MCD7454666.1"/>
    <property type="molecule type" value="Genomic_DNA"/>
</dbReference>
<accession>A0ABS8S6C0</accession>
<proteinExistence type="predicted"/>